<evidence type="ECO:0000313" key="2">
    <source>
        <dbReference type="EMBL" id="RCV06064.1"/>
    </source>
</evidence>
<dbReference type="EMBL" id="CM003528">
    <property type="protein sequence ID" value="RCV06064.1"/>
    <property type="molecule type" value="Genomic_DNA"/>
</dbReference>
<reference evidence="2" key="1">
    <citation type="journal article" date="2012" name="Nat. Biotechnol.">
        <title>Reference genome sequence of the model plant Setaria.</title>
        <authorList>
            <person name="Bennetzen J.L."/>
            <person name="Schmutz J."/>
            <person name="Wang H."/>
            <person name="Percifield R."/>
            <person name="Hawkins J."/>
            <person name="Pontaroli A.C."/>
            <person name="Estep M."/>
            <person name="Feng L."/>
            <person name="Vaughn J.N."/>
            <person name="Grimwood J."/>
            <person name="Jenkins J."/>
            <person name="Barry K."/>
            <person name="Lindquist E."/>
            <person name="Hellsten U."/>
            <person name="Deshpande S."/>
            <person name="Wang X."/>
            <person name="Wu X."/>
            <person name="Mitros T."/>
            <person name="Triplett J."/>
            <person name="Yang X."/>
            <person name="Ye C.Y."/>
            <person name="Mauro-Herrera M."/>
            <person name="Wang L."/>
            <person name="Li P."/>
            <person name="Sharma M."/>
            <person name="Sharma R."/>
            <person name="Ronald P.C."/>
            <person name="Panaud O."/>
            <person name="Kellogg E.A."/>
            <person name="Brutnell T.P."/>
            <person name="Doust A.N."/>
            <person name="Tuskan G.A."/>
            <person name="Rokhsar D."/>
            <person name="Devos K.M."/>
        </authorList>
    </citation>
    <scope>NUCLEOTIDE SEQUENCE [LARGE SCALE GENOMIC DNA]</scope>
    <source>
        <strain evidence="2">Yugu1</strain>
    </source>
</reference>
<dbReference type="GO" id="GO:0005576">
    <property type="term" value="C:extracellular region"/>
    <property type="evidence" value="ECO:0007669"/>
    <property type="project" value="InterPro"/>
</dbReference>
<reference evidence="2" key="2">
    <citation type="submission" date="2015-07" db="EMBL/GenBank/DDBJ databases">
        <authorList>
            <person name="Noorani M."/>
        </authorList>
    </citation>
    <scope>NUCLEOTIDE SEQUENCE</scope>
    <source>
        <strain evidence="2">Yugu1</strain>
    </source>
</reference>
<organism evidence="2">
    <name type="scientific">Setaria italica</name>
    <name type="common">Foxtail millet</name>
    <name type="synonym">Panicum italicum</name>
    <dbReference type="NCBI Taxonomy" id="4555"/>
    <lineage>
        <taxon>Eukaryota</taxon>
        <taxon>Viridiplantae</taxon>
        <taxon>Streptophyta</taxon>
        <taxon>Embryophyta</taxon>
        <taxon>Tracheophyta</taxon>
        <taxon>Spermatophyta</taxon>
        <taxon>Magnoliopsida</taxon>
        <taxon>Liliopsida</taxon>
        <taxon>Poales</taxon>
        <taxon>Poaceae</taxon>
        <taxon>PACMAD clade</taxon>
        <taxon>Panicoideae</taxon>
        <taxon>Panicodae</taxon>
        <taxon>Paniceae</taxon>
        <taxon>Cenchrinae</taxon>
        <taxon>Setaria</taxon>
    </lineage>
</organism>
<proteinExistence type="predicted"/>
<keyword evidence="1" id="KW-1133">Transmembrane helix</keyword>
<sequence length="66" mass="7381">MMPKIQSPLASQLSYALLFCTGYCFTISELFFSADLMILDFILFCMPIIASCWVTLLLGVSFVVCL</sequence>
<name>A0A368PKQ7_SETIT</name>
<keyword evidence="1" id="KW-0812">Transmembrane</keyword>
<feature type="transmembrane region" description="Helical" evidence="1">
    <location>
        <begin position="12"/>
        <end position="32"/>
    </location>
</feature>
<dbReference type="GO" id="GO:0005179">
    <property type="term" value="F:hormone activity"/>
    <property type="evidence" value="ECO:0007669"/>
    <property type="project" value="InterPro"/>
</dbReference>
<dbReference type="InterPro" id="IPR018245">
    <property type="entry name" value="Gonadotropin_bsu_CS"/>
</dbReference>
<dbReference type="PROSITE" id="PS00261">
    <property type="entry name" value="GLYCO_HORMONE_BETA_1"/>
    <property type="match status" value="1"/>
</dbReference>
<accession>A0A368PKQ7</accession>
<evidence type="ECO:0000256" key="1">
    <source>
        <dbReference type="SAM" id="Phobius"/>
    </source>
</evidence>
<protein>
    <submittedName>
        <fullName evidence="2">Uncharacterized protein</fullName>
    </submittedName>
</protein>
<feature type="transmembrane region" description="Helical" evidence="1">
    <location>
        <begin position="38"/>
        <end position="65"/>
    </location>
</feature>
<dbReference type="AlphaFoldDB" id="A0A368PKQ7"/>
<gene>
    <name evidence="2" type="ORF">SETIT_1G133600v2</name>
</gene>
<keyword evidence="1" id="KW-0472">Membrane</keyword>